<comment type="caution">
    <text evidence="1">The sequence shown here is derived from an EMBL/GenBank/DDBJ whole genome shotgun (WGS) entry which is preliminary data.</text>
</comment>
<gene>
    <name evidence="1" type="ORF">B879_02957</name>
</gene>
<keyword evidence="2" id="KW-1185">Reference proteome</keyword>
<dbReference type="RefSeq" id="WP_009185977.1">
    <property type="nucleotide sequence ID" value="NZ_AMGM01000053.1"/>
</dbReference>
<evidence type="ECO:0000313" key="1">
    <source>
        <dbReference type="EMBL" id="EKB48432.1"/>
    </source>
</evidence>
<accession>K1L8E8</accession>
<sequence length="252" mass="29316">MHLKTEDLIRLEIDFDSGVIPPPYSHMFKLKIGFGKNFLDTTLDLIYTDREELTEEEIFDEGFTTDDNFHFHGEIPKVWETPLKSLYAKSKWSNNKSNEDGGIRILAKDSHGKISRTVPLNQQEWQLFAQDYIQAIYESSKKERPLQLQYLIRENDKEIAIQLQVKFLLRNVEVSVNGEIKEGDWDNTKELLSYVFLPDYDYGKAQEQQPKKSGHFIECGDGFWHEMGKGVINIDDSFDAVTKIKNGFQKLI</sequence>
<evidence type="ECO:0000313" key="2">
    <source>
        <dbReference type="Proteomes" id="UP000004478"/>
    </source>
</evidence>
<protein>
    <submittedName>
        <fullName evidence="1">Uncharacterized protein</fullName>
    </submittedName>
</protein>
<organism evidence="1 2">
    <name type="scientific">Cecembia lonarensis (strain CCUG 58316 / KCTC 22772 / LW9)</name>
    <dbReference type="NCBI Taxonomy" id="1225176"/>
    <lineage>
        <taxon>Bacteria</taxon>
        <taxon>Pseudomonadati</taxon>
        <taxon>Bacteroidota</taxon>
        <taxon>Cytophagia</taxon>
        <taxon>Cytophagales</taxon>
        <taxon>Cyclobacteriaceae</taxon>
        <taxon>Cecembia</taxon>
    </lineage>
</organism>
<reference evidence="1 2" key="1">
    <citation type="journal article" date="2012" name="J. Bacteriol.">
        <title>Draft Genome Sequence of Cecembia lonarensis Strain LW9T, Isolated from Lonar Lake, a Haloalkaline Lake in India.</title>
        <authorList>
            <person name="Shivaji S."/>
            <person name="Ara S."/>
            <person name="Singh A."/>
            <person name="Pinnaka A.K."/>
        </authorList>
    </citation>
    <scope>NUCLEOTIDE SEQUENCE [LARGE SCALE GENOMIC DNA]</scope>
    <source>
        <strain evidence="1 2">LW9</strain>
    </source>
</reference>
<dbReference type="Proteomes" id="UP000004478">
    <property type="component" value="Unassembled WGS sequence"/>
</dbReference>
<dbReference type="EMBL" id="AMGM01000053">
    <property type="protein sequence ID" value="EKB48432.1"/>
    <property type="molecule type" value="Genomic_DNA"/>
</dbReference>
<name>K1L8E8_CECL9</name>
<proteinExistence type="predicted"/>
<dbReference type="OrthoDB" id="934157at2"/>
<dbReference type="AlphaFoldDB" id="K1L8E8"/>